<evidence type="ECO:0000313" key="1">
    <source>
        <dbReference type="EMBL" id="WPL17393.1"/>
    </source>
</evidence>
<protein>
    <submittedName>
        <fullName evidence="1">Uncharacterized protein</fullName>
    </submittedName>
</protein>
<name>A0ABZ0S8L0_9GAMM</name>
<proteinExistence type="predicted"/>
<dbReference type="EMBL" id="CP121472">
    <property type="protein sequence ID" value="WPL17393.1"/>
    <property type="molecule type" value="Genomic_DNA"/>
</dbReference>
<gene>
    <name evidence="1" type="ORF">Thiowin_02400</name>
</gene>
<keyword evidence="2" id="KW-1185">Reference proteome</keyword>
<reference evidence="1 2" key="1">
    <citation type="journal article" date="2023" name="Microorganisms">
        <title>Thiorhodovibrio frisius and Trv. litoralis spp. nov., Two Novel Members from a Clade of Fastidious Purple Sulfur Bacteria That Exhibit Unique Red-Shifted Light-Harvesting Capabilities.</title>
        <authorList>
            <person name="Methner A."/>
            <person name="Kuzyk S.B."/>
            <person name="Petersen J."/>
            <person name="Bauer S."/>
            <person name="Brinkmann H."/>
            <person name="Sichau K."/>
            <person name="Wanner G."/>
            <person name="Wolf J."/>
            <person name="Neumann-Schaal M."/>
            <person name="Henke P."/>
            <person name="Tank M."/>
            <person name="Sproer C."/>
            <person name="Bunk B."/>
            <person name="Overmann J."/>
        </authorList>
    </citation>
    <scope>NUCLEOTIDE SEQUENCE [LARGE SCALE GENOMIC DNA]</scope>
    <source>
        <strain evidence="1 2">DSM 6702</strain>
    </source>
</reference>
<evidence type="ECO:0000313" key="2">
    <source>
        <dbReference type="Proteomes" id="UP001432180"/>
    </source>
</evidence>
<sequence length="64" mass="7062">MSSTAHPQEAVRCQRHVNIPWDPGAIVSAQNARPEFRTTPEFLARIRPVRSAAPKCCGLVPIII</sequence>
<accession>A0ABZ0S8L0</accession>
<dbReference type="Proteomes" id="UP001432180">
    <property type="component" value="Chromosome"/>
</dbReference>
<organism evidence="1 2">
    <name type="scientific">Thiorhodovibrio winogradskyi</name>
    <dbReference type="NCBI Taxonomy" id="77007"/>
    <lineage>
        <taxon>Bacteria</taxon>
        <taxon>Pseudomonadati</taxon>
        <taxon>Pseudomonadota</taxon>
        <taxon>Gammaproteobacteria</taxon>
        <taxon>Chromatiales</taxon>
        <taxon>Chromatiaceae</taxon>
        <taxon>Thiorhodovibrio</taxon>
    </lineage>
</organism>